<dbReference type="AlphaFoldDB" id="A0A8H7D1M5"/>
<evidence type="ECO:0000313" key="3">
    <source>
        <dbReference type="Proteomes" id="UP000620124"/>
    </source>
</evidence>
<evidence type="ECO:0000256" key="1">
    <source>
        <dbReference type="SAM" id="MobiDB-lite"/>
    </source>
</evidence>
<organism evidence="2 3">
    <name type="scientific">Mycena venus</name>
    <dbReference type="NCBI Taxonomy" id="2733690"/>
    <lineage>
        <taxon>Eukaryota</taxon>
        <taxon>Fungi</taxon>
        <taxon>Dikarya</taxon>
        <taxon>Basidiomycota</taxon>
        <taxon>Agaricomycotina</taxon>
        <taxon>Agaricomycetes</taxon>
        <taxon>Agaricomycetidae</taxon>
        <taxon>Agaricales</taxon>
        <taxon>Marasmiineae</taxon>
        <taxon>Mycenaceae</taxon>
        <taxon>Mycena</taxon>
    </lineage>
</organism>
<proteinExistence type="predicted"/>
<feature type="compositionally biased region" description="Polar residues" evidence="1">
    <location>
        <begin position="24"/>
        <end position="45"/>
    </location>
</feature>
<feature type="region of interest" description="Disordered" evidence="1">
    <location>
        <begin position="16"/>
        <end position="45"/>
    </location>
</feature>
<name>A0A8H7D1M5_9AGAR</name>
<accession>A0A8H7D1M5</accession>
<dbReference type="OrthoDB" id="5227681at2759"/>
<dbReference type="Proteomes" id="UP000620124">
    <property type="component" value="Unassembled WGS sequence"/>
</dbReference>
<comment type="caution">
    <text evidence="2">The sequence shown here is derived from an EMBL/GenBank/DDBJ whole genome shotgun (WGS) entry which is preliminary data.</text>
</comment>
<dbReference type="EMBL" id="JACAZI010000006">
    <property type="protein sequence ID" value="KAF7358195.1"/>
    <property type="molecule type" value="Genomic_DNA"/>
</dbReference>
<evidence type="ECO:0000313" key="2">
    <source>
        <dbReference type="EMBL" id="KAF7358195.1"/>
    </source>
</evidence>
<gene>
    <name evidence="2" type="ORF">MVEN_00868000</name>
</gene>
<sequence length="111" mass="12578">MYTDYEIGCKVRPSDIQSHRWPSLQPTSPPSNFDTSSSAGATPTSRPLAVFCDIFERESIRVNIPFSGKIFTNRFSHEVIEARKEDLEWLLSIDAGHPLLQVRLLVILTCE</sequence>
<keyword evidence="3" id="KW-1185">Reference proteome</keyword>
<reference evidence="2" key="1">
    <citation type="submission" date="2020-05" db="EMBL/GenBank/DDBJ databases">
        <title>Mycena genomes resolve the evolution of fungal bioluminescence.</title>
        <authorList>
            <person name="Tsai I.J."/>
        </authorList>
    </citation>
    <scope>NUCLEOTIDE SEQUENCE</scope>
    <source>
        <strain evidence="2">CCC161011</strain>
    </source>
</reference>
<protein>
    <submittedName>
        <fullName evidence="2">Phox-like protein</fullName>
    </submittedName>
</protein>